<evidence type="ECO:0000256" key="1">
    <source>
        <dbReference type="SAM" id="MobiDB-lite"/>
    </source>
</evidence>
<dbReference type="PANTHER" id="PTHR39338">
    <property type="entry name" value="BLL5662 PROTEIN-RELATED"/>
    <property type="match status" value="1"/>
</dbReference>
<protein>
    <recommendedName>
        <fullName evidence="4">VWA containing CoxE family protein</fullName>
    </recommendedName>
</protein>
<dbReference type="RefSeq" id="WP_072286317.1">
    <property type="nucleotide sequence ID" value="NZ_CP015455.1"/>
</dbReference>
<keyword evidence="3" id="KW-1185">Reference proteome</keyword>
<dbReference type="STRING" id="29542.A6070_13735"/>
<dbReference type="OrthoDB" id="9764216at2"/>
<evidence type="ECO:0000313" key="3">
    <source>
        <dbReference type="Proteomes" id="UP000182264"/>
    </source>
</evidence>
<reference evidence="2 3" key="1">
    <citation type="journal article" date="2017" name="Genome Announc.">
        <title>Complete Genome Sequences of Two Acetylene-Fermenting Pelobacter acetylenicus Strains.</title>
        <authorList>
            <person name="Sutton J.M."/>
            <person name="Baesman S.M."/>
            <person name="Fierst J.L."/>
            <person name="Poret-Peterson A.T."/>
            <person name="Oremland R.S."/>
            <person name="Dunlap D.S."/>
            <person name="Akob D.M."/>
        </authorList>
    </citation>
    <scope>NUCLEOTIDE SEQUENCE [LARGE SCALE GENOMIC DNA]</scope>
    <source>
        <strain evidence="2 3">DSM 3247</strain>
    </source>
</reference>
<dbReference type="AlphaFoldDB" id="A0A1L3GEW6"/>
<proteinExistence type="predicted"/>
<organism evidence="2 3">
    <name type="scientific">Syntrophotalea acetylenica</name>
    <name type="common">Pelobacter acetylenicus</name>
    <dbReference type="NCBI Taxonomy" id="29542"/>
    <lineage>
        <taxon>Bacteria</taxon>
        <taxon>Pseudomonadati</taxon>
        <taxon>Thermodesulfobacteriota</taxon>
        <taxon>Desulfuromonadia</taxon>
        <taxon>Desulfuromonadales</taxon>
        <taxon>Syntrophotaleaceae</taxon>
        <taxon>Syntrophotalea</taxon>
    </lineage>
</organism>
<feature type="region of interest" description="Disordered" evidence="1">
    <location>
        <begin position="93"/>
        <end position="112"/>
    </location>
</feature>
<dbReference type="KEGG" id="pace:A6070_13735"/>
<evidence type="ECO:0000313" key="2">
    <source>
        <dbReference type="EMBL" id="APG24477.1"/>
    </source>
</evidence>
<feature type="region of interest" description="Disordered" evidence="1">
    <location>
        <begin position="126"/>
        <end position="159"/>
    </location>
</feature>
<sequence length="396" mass="45030">MFRPFFHALHDAGIPVTPTAFLRLQRALNMGLIASLDDLYVVARTLLIKSERDFDTYDRMFAAYFGGADQSDASPADIDEQIRLRIEKWLKNPKKPDQVAQPGAEQAERLSPEALEQYLRDRLEDQKDEHHGGRKWIGTGGVSPVGHSGQRPGGMRIGGISRNRSAMQVALERRYRDYSRGAPLTRAQVGEALQRLRHLMPEGPRDALSIDKTIYETMRNGGEIELVFDRRLADRLKVILLIDNGGWSMETHVPTVQILFNHARDQFRHLDIHYFHNTIHERVWNDPGRMHAPVPFEQLLARDPQSRVIIVGDASMAPEELLHAGPGLTVRRISRQAGIERLRLLAKTYRHAVWLNPLSPSLWPYGQTIGLIRQIFPMFSLSLDGLEKAVSHLMCL</sequence>
<dbReference type="Proteomes" id="UP000182264">
    <property type="component" value="Chromosome"/>
</dbReference>
<gene>
    <name evidence="2" type="ORF">A7E75_05085</name>
</gene>
<dbReference type="EMBL" id="CP015518">
    <property type="protein sequence ID" value="APG24477.1"/>
    <property type="molecule type" value="Genomic_DNA"/>
</dbReference>
<evidence type="ECO:0008006" key="4">
    <source>
        <dbReference type="Google" id="ProtNLM"/>
    </source>
</evidence>
<name>A0A1L3GEW6_SYNAC</name>
<accession>A0A1L3GEW6</accession>
<dbReference type="PANTHER" id="PTHR39338:SF7">
    <property type="entry name" value="BLL6692 PROTEIN"/>
    <property type="match status" value="1"/>
</dbReference>